<keyword evidence="2" id="KW-1133">Transmembrane helix</keyword>
<accession>W5JQS9</accession>
<dbReference type="Proteomes" id="UP000000673">
    <property type="component" value="Unassembled WGS sequence"/>
</dbReference>
<dbReference type="VEuPathDB" id="VectorBase:ADAR2_007431"/>
<gene>
    <name evidence="3" type="ORF">AND_001446</name>
</gene>
<sequence length="423" mass="46419">MKILKEKLSTWCSVTNNWTGRQMAKYGFSTTLSTLVFGVACCGTLWYEQGLLVTLGAFLSIGALWYRHCASVQLLKSPRLDEQLVRLRGWLGGLRNNRPYGYAVVLAAAALPPVILFCVLSWWMLLATLVAVYCLLKWTYGLKIVFNHGIGIAQEQQFELDVQEFMPEINELSQTLLQAVGECGDIPLHIERCSERAASTYSNSYTATHKVDQIDEEEEDERYISMLLPDAENSRELDTAEQTDSSSDELLLDETEGEGKQQSRVPGNTPLMEFKISHFNANSSSSDSDESRGIALEGNPSVSVGRFRNTKNLDQYSDKSNSNAFLVGAMVQCLMDVAAVRHQVPTAAVASAISAPSNNGNHGSSSVSFSLPFSSSNIYDMLGGTAPSLGLQSVATQPTDDLTTDDDKDSDFEILNSEELSNL</sequence>
<keyword evidence="2" id="KW-0472">Membrane</keyword>
<evidence type="ECO:0000313" key="4">
    <source>
        <dbReference type="EnsemblMetazoa" id="ADAC001446-PA"/>
    </source>
</evidence>
<feature type="transmembrane region" description="Helical" evidence="2">
    <location>
        <begin position="52"/>
        <end position="69"/>
    </location>
</feature>
<organism evidence="3">
    <name type="scientific">Anopheles darlingi</name>
    <name type="common">Mosquito</name>
    <dbReference type="NCBI Taxonomy" id="43151"/>
    <lineage>
        <taxon>Eukaryota</taxon>
        <taxon>Metazoa</taxon>
        <taxon>Ecdysozoa</taxon>
        <taxon>Arthropoda</taxon>
        <taxon>Hexapoda</taxon>
        <taxon>Insecta</taxon>
        <taxon>Pterygota</taxon>
        <taxon>Neoptera</taxon>
        <taxon>Endopterygota</taxon>
        <taxon>Diptera</taxon>
        <taxon>Nematocera</taxon>
        <taxon>Culicoidea</taxon>
        <taxon>Culicidae</taxon>
        <taxon>Anophelinae</taxon>
        <taxon>Anopheles</taxon>
    </lineage>
</organism>
<feature type="compositionally biased region" description="Acidic residues" evidence="1">
    <location>
        <begin position="402"/>
        <end position="412"/>
    </location>
</feature>
<reference evidence="3" key="2">
    <citation type="submission" date="2010-05" db="EMBL/GenBank/DDBJ databases">
        <authorList>
            <person name="Almeida L.G."/>
            <person name="Nicolas M.F."/>
            <person name="Souza R.C."/>
            <person name="Vasconcelos A.T.R."/>
        </authorList>
    </citation>
    <scope>NUCLEOTIDE SEQUENCE</scope>
</reference>
<keyword evidence="2" id="KW-0812">Transmembrane</keyword>
<feature type="region of interest" description="Disordered" evidence="1">
    <location>
        <begin position="390"/>
        <end position="423"/>
    </location>
</feature>
<feature type="transmembrane region" description="Helical" evidence="2">
    <location>
        <begin position="26"/>
        <end position="46"/>
    </location>
</feature>
<feature type="transmembrane region" description="Helical" evidence="2">
    <location>
        <begin position="100"/>
        <end position="125"/>
    </location>
</feature>
<dbReference type="STRING" id="43151.W5JQS9"/>
<dbReference type="FunCoup" id="W5JQS9">
    <property type="interactions" value="2"/>
</dbReference>
<evidence type="ECO:0008006" key="6">
    <source>
        <dbReference type="Google" id="ProtNLM"/>
    </source>
</evidence>
<dbReference type="HOGENOM" id="CLU_714253_0_0_1"/>
<reference evidence="3" key="3">
    <citation type="journal article" date="2013" name="Nucleic Acids Res.">
        <title>The genome of Anopheles darlingi, the main neotropical malaria vector.</title>
        <authorList>
            <person name="Marinotti O."/>
            <person name="Cerqueira G.C."/>
            <person name="de Almeida L.G."/>
            <person name="Ferro M.I."/>
            <person name="Loreto E.L."/>
            <person name="Zaha A."/>
            <person name="Teixeira S.M."/>
            <person name="Wespiser A.R."/>
            <person name="Almeida E Silva A."/>
            <person name="Schlindwein A.D."/>
            <person name="Pacheco A.C."/>
            <person name="Silva A.L."/>
            <person name="Graveley B.R."/>
            <person name="Walenz B.P."/>
            <person name="Lima Bde A."/>
            <person name="Ribeiro C.A."/>
            <person name="Nunes-Silva C.G."/>
            <person name="de Carvalho C.R."/>
            <person name="Soares C.M."/>
            <person name="de Menezes C.B."/>
            <person name="Matiolli C."/>
            <person name="Caffrey D."/>
            <person name="Araujo D.A."/>
            <person name="de Oliveira D.M."/>
            <person name="Golenbock D."/>
            <person name="Grisard E.C."/>
            <person name="Fantinatti-Garboggini F."/>
            <person name="de Carvalho F.M."/>
            <person name="Barcellos F.G."/>
            <person name="Prosdocimi F."/>
            <person name="May G."/>
            <person name="Azevedo Junior G.M."/>
            <person name="Guimaraes G.M."/>
            <person name="Goldman G.H."/>
            <person name="Padilha I.Q."/>
            <person name="Batista Jda S."/>
            <person name="Ferro J.A."/>
            <person name="Ribeiro J.M."/>
            <person name="Fietto J.L."/>
            <person name="Dabbas K.M."/>
            <person name="Cerdeira L."/>
            <person name="Agnez-Lima L.F."/>
            <person name="Brocchi M."/>
            <person name="de Carvalho M.O."/>
            <person name="Teixeira Mde M."/>
            <person name="Diniz Maia Mde M."/>
            <person name="Goldman M.H."/>
            <person name="Cruz Schneider M.P."/>
            <person name="Felipe M.S."/>
            <person name="Hungria M."/>
            <person name="Nicolas M.F."/>
            <person name="Pereira M."/>
            <person name="Montes M.A."/>
            <person name="Cantao M.E."/>
            <person name="Vincentz M."/>
            <person name="Rafael M.S."/>
            <person name="Silverman N."/>
            <person name="Stoco P.H."/>
            <person name="Souza R.C."/>
            <person name="Vicentini R."/>
            <person name="Gazzinelli R.T."/>
            <person name="Neves Rde O."/>
            <person name="Silva R."/>
            <person name="Astolfi-Filho S."/>
            <person name="Maciel T.E."/>
            <person name="Urmenyi T.P."/>
            <person name="Tadei W.P."/>
            <person name="Camargo E.P."/>
            <person name="de Vasconcelos A.T."/>
        </authorList>
    </citation>
    <scope>NUCLEOTIDE SEQUENCE</scope>
</reference>
<dbReference type="eggNOG" id="ENOG502RFDQ">
    <property type="taxonomic scope" value="Eukaryota"/>
</dbReference>
<evidence type="ECO:0000256" key="2">
    <source>
        <dbReference type="SAM" id="Phobius"/>
    </source>
</evidence>
<feature type="region of interest" description="Disordered" evidence="1">
    <location>
        <begin position="229"/>
        <end position="268"/>
    </location>
</feature>
<dbReference type="AlphaFoldDB" id="W5JQS9"/>
<dbReference type="OMA" id="HKDFQWS"/>
<protein>
    <recommendedName>
        <fullName evidence="6">Protein with signal anchor</fullName>
    </recommendedName>
</protein>
<evidence type="ECO:0000313" key="5">
    <source>
        <dbReference type="Proteomes" id="UP000000673"/>
    </source>
</evidence>
<dbReference type="EMBL" id="ADMH02000382">
    <property type="protein sequence ID" value="ETN66762.1"/>
    <property type="molecule type" value="Genomic_DNA"/>
</dbReference>
<proteinExistence type="predicted"/>
<dbReference type="VEuPathDB" id="VectorBase:ADAC001446"/>
<feature type="compositionally biased region" description="Acidic residues" evidence="1">
    <location>
        <begin position="246"/>
        <end position="256"/>
    </location>
</feature>
<name>W5JQS9_ANODA</name>
<reference evidence="4" key="4">
    <citation type="submission" date="2015-06" db="UniProtKB">
        <authorList>
            <consortium name="EnsemblMetazoa"/>
        </authorList>
    </citation>
    <scope>IDENTIFICATION</scope>
</reference>
<feature type="region of interest" description="Disordered" evidence="1">
    <location>
        <begin position="280"/>
        <end position="301"/>
    </location>
</feature>
<keyword evidence="5" id="KW-1185">Reference proteome</keyword>
<evidence type="ECO:0000313" key="3">
    <source>
        <dbReference type="EMBL" id="ETN66762.1"/>
    </source>
</evidence>
<dbReference type="EnsemblMetazoa" id="ADAC001446-RA">
    <property type="protein sequence ID" value="ADAC001446-PA"/>
    <property type="gene ID" value="ADAC001446"/>
</dbReference>
<evidence type="ECO:0000256" key="1">
    <source>
        <dbReference type="SAM" id="MobiDB-lite"/>
    </source>
</evidence>
<reference evidence="3 5" key="1">
    <citation type="journal article" date="2010" name="BMC Genomics">
        <title>Combination of measures distinguishes pre-miRNAs from other stem-loops in the genome of the newly sequenced Anopheles darlingi.</title>
        <authorList>
            <person name="Mendes N.D."/>
            <person name="Freitas A.T."/>
            <person name="Vasconcelos A.T."/>
            <person name="Sagot M.F."/>
        </authorList>
    </citation>
    <scope>NUCLEOTIDE SEQUENCE</scope>
</reference>